<protein>
    <submittedName>
        <fullName evidence="2">3648_t:CDS:1</fullName>
    </submittedName>
</protein>
<evidence type="ECO:0000313" key="3">
    <source>
        <dbReference type="Proteomes" id="UP000789901"/>
    </source>
</evidence>
<gene>
    <name evidence="2" type="ORF">GMARGA_LOCUS2759</name>
</gene>
<keyword evidence="1" id="KW-0812">Transmembrane</keyword>
<keyword evidence="3" id="KW-1185">Reference proteome</keyword>
<name>A0ABM8W350_GIGMA</name>
<proteinExistence type="predicted"/>
<keyword evidence="1" id="KW-0472">Membrane</keyword>
<evidence type="ECO:0000256" key="1">
    <source>
        <dbReference type="SAM" id="Phobius"/>
    </source>
</evidence>
<feature type="transmembrane region" description="Helical" evidence="1">
    <location>
        <begin position="61"/>
        <end position="78"/>
    </location>
</feature>
<dbReference type="Proteomes" id="UP000789901">
    <property type="component" value="Unassembled WGS sequence"/>
</dbReference>
<sequence>MTMSYGKYGRSKIGALFSIPLAYPYLKNQITGPDYRIIQCGQIDSLGSWQDQWCAYHQRRIILSWLIIFLWNVYQYQYQKGLFLEWLKKQEKKANQHTDPETIKNVKSDIVDNEINKVEVVTIR</sequence>
<organism evidence="2 3">
    <name type="scientific">Gigaspora margarita</name>
    <dbReference type="NCBI Taxonomy" id="4874"/>
    <lineage>
        <taxon>Eukaryota</taxon>
        <taxon>Fungi</taxon>
        <taxon>Fungi incertae sedis</taxon>
        <taxon>Mucoromycota</taxon>
        <taxon>Glomeromycotina</taxon>
        <taxon>Glomeromycetes</taxon>
        <taxon>Diversisporales</taxon>
        <taxon>Gigasporaceae</taxon>
        <taxon>Gigaspora</taxon>
    </lineage>
</organism>
<evidence type="ECO:0000313" key="2">
    <source>
        <dbReference type="EMBL" id="CAG8512659.1"/>
    </source>
</evidence>
<comment type="caution">
    <text evidence="2">The sequence shown here is derived from an EMBL/GenBank/DDBJ whole genome shotgun (WGS) entry which is preliminary data.</text>
</comment>
<keyword evidence="1" id="KW-1133">Transmembrane helix</keyword>
<accession>A0ABM8W350</accession>
<dbReference type="EMBL" id="CAJVQB010000904">
    <property type="protein sequence ID" value="CAG8512659.1"/>
    <property type="molecule type" value="Genomic_DNA"/>
</dbReference>
<reference evidence="2 3" key="1">
    <citation type="submission" date="2021-06" db="EMBL/GenBank/DDBJ databases">
        <authorList>
            <person name="Kallberg Y."/>
            <person name="Tangrot J."/>
            <person name="Rosling A."/>
        </authorList>
    </citation>
    <scope>NUCLEOTIDE SEQUENCE [LARGE SCALE GENOMIC DNA]</scope>
    <source>
        <strain evidence="2 3">120-4 pot B 10/14</strain>
    </source>
</reference>